<keyword evidence="1" id="KW-1133">Transmembrane helix</keyword>
<dbReference type="AlphaFoldDB" id="A0A087RLP1"/>
<protein>
    <submittedName>
        <fullName evidence="2">Uncharacterized protein</fullName>
    </submittedName>
</protein>
<evidence type="ECO:0000256" key="1">
    <source>
        <dbReference type="SAM" id="Phobius"/>
    </source>
</evidence>
<accession>A0A087RLP1</accession>
<organism evidence="2 3">
    <name type="scientific">Marine Group I thaumarchaeote SCGC AAA799-D11</name>
    <dbReference type="NCBI Taxonomy" id="1502291"/>
    <lineage>
        <taxon>Archaea</taxon>
        <taxon>Nitrososphaerota</taxon>
        <taxon>Marine Group I</taxon>
    </lineage>
</organism>
<evidence type="ECO:0000313" key="3">
    <source>
        <dbReference type="Proteomes" id="UP000029386"/>
    </source>
</evidence>
<gene>
    <name evidence="2" type="ORF">AAA799D11_01755</name>
</gene>
<feature type="transmembrane region" description="Helical" evidence="1">
    <location>
        <begin position="18"/>
        <end position="37"/>
    </location>
</feature>
<evidence type="ECO:0000313" key="2">
    <source>
        <dbReference type="EMBL" id="KFM14395.1"/>
    </source>
</evidence>
<comment type="caution">
    <text evidence="2">The sequence shown here is derived from an EMBL/GenBank/DDBJ whole genome shotgun (WGS) entry which is preliminary data.</text>
</comment>
<dbReference type="STRING" id="1502291.AAA799D11_01755"/>
<feature type="transmembrane region" description="Helical" evidence="1">
    <location>
        <begin position="43"/>
        <end position="69"/>
    </location>
</feature>
<keyword evidence="1" id="KW-0472">Membrane</keyword>
<keyword evidence="1" id="KW-0812">Transmembrane</keyword>
<dbReference type="EMBL" id="JOSY01000077">
    <property type="protein sequence ID" value="KFM14395.1"/>
    <property type="molecule type" value="Genomic_DNA"/>
</dbReference>
<proteinExistence type="predicted"/>
<name>A0A087RLP1_9ARCH</name>
<reference evidence="2 3" key="1">
    <citation type="submission" date="2014-06" db="EMBL/GenBank/DDBJ databases">
        <authorList>
            <person name="Ngugi D.K."/>
            <person name="Blom J."/>
            <person name="Alam I."/>
            <person name="Rashid M."/>
            <person name="Baalawi W."/>
            <person name="Zhang G."/>
            <person name="Hikmawan T."/>
            <person name="Guan Y."/>
            <person name="Antunes A."/>
            <person name="Siam R."/>
            <person name="El-Dorry H."/>
            <person name="Bajic V."/>
            <person name="Stingl U."/>
        </authorList>
    </citation>
    <scope>NUCLEOTIDE SEQUENCE [LARGE SCALE GENOMIC DNA]</scope>
    <source>
        <strain evidence="2">SCGC AAA799-D11</strain>
    </source>
</reference>
<keyword evidence="3" id="KW-1185">Reference proteome</keyword>
<dbReference type="Proteomes" id="UP000029386">
    <property type="component" value="Unassembled WGS sequence"/>
</dbReference>
<sequence length="79" mass="8916">MGANPDFRMDSLKMTVKSILGVVTFFMFVLGIFLMIIAEGVDIVFGVGLLLFIIGIIIVIFYITWMIAVGADDFVRRHW</sequence>